<dbReference type="InterPro" id="IPR022646">
    <property type="entry name" value="SecD/SecF_CS"/>
</dbReference>
<dbReference type="Proteomes" id="UP000256999">
    <property type="component" value="Unassembled WGS sequence"/>
</dbReference>
<accession>A0A3E0UJ41</accession>
<dbReference type="NCBIfam" id="TIGR00966">
    <property type="entry name" value="transloc_SecF"/>
    <property type="match status" value="1"/>
</dbReference>
<dbReference type="PRINTS" id="PR01755">
    <property type="entry name" value="SECFTRNLCASE"/>
</dbReference>
<evidence type="ECO:0000256" key="1">
    <source>
        <dbReference type="ARBA" id="ARBA00004651"/>
    </source>
</evidence>
<comment type="function">
    <text evidence="10">Part of the Sec protein translocase complex. Interacts with the SecYEG preprotein conducting channel. SecDF uses the proton motive force (PMF) to complete protein translocation after the ATP-dependent function of SecA.</text>
</comment>
<evidence type="ECO:0000256" key="3">
    <source>
        <dbReference type="ARBA" id="ARBA00022475"/>
    </source>
</evidence>
<proteinExistence type="inferred from homology"/>
<dbReference type="InterPro" id="IPR005665">
    <property type="entry name" value="SecF_bac"/>
</dbReference>
<dbReference type="InterPro" id="IPR055344">
    <property type="entry name" value="SecD_SecF_C_bact"/>
</dbReference>
<evidence type="ECO:0000259" key="11">
    <source>
        <dbReference type="Pfam" id="PF02355"/>
    </source>
</evidence>
<dbReference type="RefSeq" id="WP_116001363.1">
    <property type="nucleotide sequence ID" value="NZ_QUOV01000001.1"/>
</dbReference>
<feature type="transmembrane region" description="Helical" evidence="10">
    <location>
        <begin position="241"/>
        <end position="262"/>
    </location>
</feature>
<dbReference type="FunFam" id="1.20.1640.10:FF:000006">
    <property type="entry name" value="Protein-export membrane protein SecF"/>
    <property type="match status" value="1"/>
</dbReference>
<keyword evidence="3 10" id="KW-1003">Cell membrane</keyword>
<dbReference type="HAMAP" id="MF_01464_B">
    <property type="entry name" value="SecF_B"/>
    <property type="match status" value="1"/>
</dbReference>
<comment type="caution">
    <text evidence="12">The sequence shown here is derived from an EMBL/GenBank/DDBJ whole genome shotgun (WGS) entry which is preliminary data.</text>
</comment>
<evidence type="ECO:0000313" key="13">
    <source>
        <dbReference type="Proteomes" id="UP000256999"/>
    </source>
</evidence>
<dbReference type="EMBL" id="QUOV01000001">
    <property type="protein sequence ID" value="REL36637.1"/>
    <property type="molecule type" value="Genomic_DNA"/>
</dbReference>
<feature type="transmembrane region" description="Helical" evidence="10">
    <location>
        <begin position="138"/>
        <end position="155"/>
    </location>
</feature>
<keyword evidence="5 10" id="KW-0653">Protein transport</keyword>
<dbReference type="GO" id="GO:0006605">
    <property type="term" value="P:protein targeting"/>
    <property type="evidence" value="ECO:0007669"/>
    <property type="project" value="UniProtKB-UniRule"/>
</dbReference>
<reference evidence="12 13" key="1">
    <citation type="submission" date="2018-08" db="EMBL/GenBank/DDBJ databases">
        <title>Thalassotalea euphylliae genome.</title>
        <authorList>
            <person name="Summers S."/>
            <person name="Rice S.A."/>
            <person name="Freckelton M.L."/>
            <person name="Nedved B.T."/>
            <person name="Hadfield M.G."/>
        </authorList>
    </citation>
    <scope>NUCLEOTIDE SEQUENCE [LARGE SCALE GENOMIC DNA]</scope>
    <source>
        <strain evidence="12 13">H2</strain>
    </source>
</reference>
<dbReference type="Pfam" id="PF02355">
    <property type="entry name" value="SecD_SecF_C"/>
    <property type="match status" value="1"/>
</dbReference>
<evidence type="ECO:0000256" key="5">
    <source>
        <dbReference type="ARBA" id="ARBA00022927"/>
    </source>
</evidence>
<evidence type="ECO:0000256" key="6">
    <source>
        <dbReference type="ARBA" id="ARBA00022989"/>
    </source>
</evidence>
<organism evidence="12 13">
    <name type="scientific">Thalassotalea euphylliae</name>
    <dbReference type="NCBI Taxonomy" id="1655234"/>
    <lineage>
        <taxon>Bacteria</taxon>
        <taxon>Pseudomonadati</taxon>
        <taxon>Pseudomonadota</taxon>
        <taxon>Gammaproteobacteria</taxon>
        <taxon>Alteromonadales</taxon>
        <taxon>Colwelliaceae</taxon>
        <taxon>Thalassotalea</taxon>
    </lineage>
</organism>
<dbReference type="GO" id="GO:0065002">
    <property type="term" value="P:intracellular protein transmembrane transport"/>
    <property type="evidence" value="ECO:0007669"/>
    <property type="project" value="UniProtKB-UniRule"/>
</dbReference>
<feature type="transmembrane region" description="Helical" evidence="10">
    <location>
        <begin position="189"/>
        <end position="209"/>
    </location>
</feature>
<dbReference type="Gene3D" id="1.20.1640.10">
    <property type="entry name" value="Multidrug efflux transporter AcrB transmembrane domain"/>
    <property type="match status" value="1"/>
</dbReference>
<feature type="domain" description="Protein export membrane protein SecD/SecF C-terminal" evidence="11">
    <location>
        <begin position="113"/>
        <end position="291"/>
    </location>
</feature>
<evidence type="ECO:0000256" key="2">
    <source>
        <dbReference type="ARBA" id="ARBA00022448"/>
    </source>
</evidence>
<dbReference type="NCBIfam" id="TIGR00916">
    <property type="entry name" value="2A0604s01"/>
    <property type="match status" value="1"/>
</dbReference>
<dbReference type="SUPFAM" id="SSF82866">
    <property type="entry name" value="Multidrug efflux transporter AcrB transmembrane domain"/>
    <property type="match status" value="1"/>
</dbReference>
<dbReference type="AlphaFoldDB" id="A0A3E0UJ41"/>
<feature type="transmembrane region" description="Helical" evidence="10">
    <location>
        <begin position="162"/>
        <end position="183"/>
    </location>
</feature>
<protein>
    <recommendedName>
        <fullName evidence="10">Protein-export membrane protein SecF</fullName>
    </recommendedName>
</protein>
<dbReference type="OrthoDB" id="9774769at2"/>
<sequence>MQILKLKETVAFMGYRKVAMVFSILMMVASIASLAINKLNFGLDFTGGVKVEVGFEQAADLTKMRQVLDANGFDDAVVQLFGTSRDVVIRMGERPGVKAETLGDQILSVLKDGMGVNVEMRRIEFVGASVGDELTEQGGLAMLTALICILVYVAFRFEWRFALGSVFALFHDVLLTLGLFSILGIEFDLTVLAAILAVIGYSLNDTIVVSDRIRENFRKIREGGPEEIINISLTQTLSRTFITSITTLLVLAALFFKGGALIHGFATALLFGVFVGTYSSIYVASSIALALGISKEDLIPEVVEKEGADHEEMMP</sequence>
<feature type="transmembrane region" description="Helical" evidence="10">
    <location>
        <begin position="18"/>
        <end position="36"/>
    </location>
</feature>
<dbReference type="Pfam" id="PF07549">
    <property type="entry name" value="Sec_GG"/>
    <property type="match status" value="1"/>
</dbReference>
<keyword evidence="6 10" id="KW-1133">Transmembrane helix</keyword>
<comment type="subcellular location">
    <subcellularLocation>
        <location evidence="1 10">Cell membrane</location>
        <topology evidence="1 10">Multi-pass membrane protein</topology>
    </subcellularLocation>
</comment>
<evidence type="ECO:0000256" key="9">
    <source>
        <dbReference type="ARBA" id="ARBA00060763"/>
    </source>
</evidence>
<dbReference type="GO" id="GO:0015450">
    <property type="term" value="F:protein-transporting ATPase activity"/>
    <property type="evidence" value="ECO:0007669"/>
    <property type="project" value="InterPro"/>
</dbReference>
<dbReference type="InterPro" id="IPR048634">
    <property type="entry name" value="SecD_SecF_C"/>
</dbReference>
<evidence type="ECO:0000256" key="8">
    <source>
        <dbReference type="ARBA" id="ARBA00023136"/>
    </source>
</evidence>
<evidence type="ECO:0000256" key="4">
    <source>
        <dbReference type="ARBA" id="ARBA00022692"/>
    </source>
</evidence>
<dbReference type="GO" id="GO:0005886">
    <property type="term" value="C:plasma membrane"/>
    <property type="evidence" value="ECO:0007669"/>
    <property type="project" value="UniProtKB-SubCell"/>
</dbReference>
<comment type="similarity">
    <text evidence="9 10">Belongs to the SecD/SecF family. SecF subfamily.</text>
</comment>
<keyword evidence="4 10" id="KW-0812">Transmembrane</keyword>
<evidence type="ECO:0000256" key="10">
    <source>
        <dbReference type="HAMAP-Rule" id="MF_01464"/>
    </source>
</evidence>
<dbReference type="GO" id="GO:0043952">
    <property type="term" value="P:protein transport by the Sec complex"/>
    <property type="evidence" value="ECO:0007669"/>
    <property type="project" value="UniProtKB-UniRule"/>
</dbReference>
<evidence type="ECO:0000256" key="7">
    <source>
        <dbReference type="ARBA" id="ARBA00023010"/>
    </source>
</evidence>
<gene>
    <name evidence="10 12" type="primary">secF</name>
    <name evidence="12" type="ORF">DXX92_15685</name>
</gene>
<dbReference type="InterPro" id="IPR022813">
    <property type="entry name" value="SecD/SecF_arch_bac"/>
</dbReference>
<dbReference type="InterPro" id="IPR022645">
    <property type="entry name" value="SecD/SecF_bac"/>
</dbReference>
<keyword evidence="2 10" id="KW-0813">Transport</keyword>
<keyword evidence="8 10" id="KW-0472">Membrane</keyword>
<evidence type="ECO:0000313" key="12">
    <source>
        <dbReference type="EMBL" id="REL36637.1"/>
    </source>
</evidence>
<comment type="subunit">
    <text evidence="10">Forms a complex with SecD. Part of the essential Sec protein translocation apparatus which comprises SecA, SecYEG and auxiliary proteins SecDF-YajC and YidC.</text>
</comment>
<feature type="transmembrane region" description="Helical" evidence="10">
    <location>
        <begin position="268"/>
        <end position="291"/>
    </location>
</feature>
<dbReference type="PANTHER" id="PTHR30081:SF8">
    <property type="entry name" value="PROTEIN TRANSLOCASE SUBUNIT SECF"/>
    <property type="match status" value="1"/>
</dbReference>
<dbReference type="PANTHER" id="PTHR30081">
    <property type="entry name" value="PROTEIN-EXPORT MEMBRANE PROTEIN SEC"/>
    <property type="match status" value="1"/>
</dbReference>
<keyword evidence="7 10" id="KW-0811">Translocation</keyword>
<name>A0A3E0UJ41_9GAMM</name>